<protein>
    <submittedName>
        <fullName evidence="1">Uncharacterized protein</fullName>
    </submittedName>
</protein>
<organism evidence="1 2">
    <name type="scientific">Cylicocyclus nassatus</name>
    <name type="common">Nematode worm</name>
    <dbReference type="NCBI Taxonomy" id="53992"/>
    <lineage>
        <taxon>Eukaryota</taxon>
        <taxon>Metazoa</taxon>
        <taxon>Ecdysozoa</taxon>
        <taxon>Nematoda</taxon>
        <taxon>Chromadorea</taxon>
        <taxon>Rhabditida</taxon>
        <taxon>Rhabditina</taxon>
        <taxon>Rhabditomorpha</taxon>
        <taxon>Strongyloidea</taxon>
        <taxon>Strongylidae</taxon>
        <taxon>Cylicocyclus</taxon>
    </lineage>
</organism>
<keyword evidence="2" id="KW-1185">Reference proteome</keyword>
<dbReference type="AlphaFoldDB" id="A0AA36HEY9"/>
<dbReference type="Proteomes" id="UP001176961">
    <property type="component" value="Unassembled WGS sequence"/>
</dbReference>
<name>A0AA36HEY9_CYLNA</name>
<sequence>MVKHTRRLGNNARKMLRRKITRTIPVHRKNYRRLYSRICCGCIQAEYTRNPLIVRSDCFSEMGEHIALLHPLLSSIKRVSAGVVGRIRDVSTNVKMQILQEEFISAILMDMNSQAIGESSAQVERTLNRQKQQQLVISTSPLKIVS</sequence>
<dbReference type="EMBL" id="CATQJL010000326">
    <property type="protein sequence ID" value="CAJ0609467.1"/>
    <property type="molecule type" value="Genomic_DNA"/>
</dbReference>
<evidence type="ECO:0000313" key="2">
    <source>
        <dbReference type="Proteomes" id="UP001176961"/>
    </source>
</evidence>
<accession>A0AA36HEY9</accession>
<evidence type="ECO:0000313" key="1">
    <source>
        <dbReference type="EMBL" id="CAJ0609467.1"/>
    </source>
</evidence>
<proteinExistence type="predicted"/>
<comment type="caution">
    <text evidence="1">The sequence shown here is derived from an EMBL/GenBank/DDBJ whole genome shotgun (WGS) entry which is preliminary data.</text>
</comment>
<gene>
    <name evidence="1" type="ORF">CYNAS_LOCUS21450</name>
</gene>
<reference evidence="1" key="1">
    <citation type="submission" date="2023-07" db="EMBL/GenBank/DDBJ databases">
        <authorList>
            <consortium name="CYATHOMIX"/>
        </authorList>
    </citation>
    <scope>NUCLEOTIDE SEQUENCE</scope>
    <source>
        <strain evidence="1">N/A</strain>
    </source>
</reference>